<proteinExistence type="predicted"/>
<accession>A0ABD6A757</accession>
<organism evidence="2 3">
    <name type="scientific">Halomarina halobia</name>
    <dbReference type="NCBI Taxonomy" id="3033386"/>
    <lineage>
        <taxon>Archaea</taxon>
        <taxon>Methanobacteriati</taxon>
        <taxon>Methanobacteriota</taxon>
        <taxon>Stenosarchaea group</taxon>
        <taxon>Halobacteria</taxon>
        <taxon>Halobacteriales</taxon>
        <taxon>Natronomonadaceae</taxon>
        <taxon>Halomarina</taxon>
    </lineage>
</organism>
<dbReference type="EMBL" id="JBHTBF010000001">
    <property type="protein sequence ID" value="MFC7315793.1"/>
    <property type="molecule type" value="Genomic_DNA"/>
</dbReference>
<dbReference type="InterPro" id="IPR036237">
    <property type="entry name" value="Xyl_isomerase-like_sf"/>
</dbReference>
<dbReference type="PANTHER" id="PTHR34293">
    <property type="entry name" value="HTH-TYPE TRANSCRIPTIONAL REGULATOR TRMBL2"/>
    <property type="match status" value="1"/>
</dbReference>
<protein>
    <submittedName>
        <fullName evidence="2">TrmB family transcriptional regulator</fullName>
    </submittedName>
</protein>
<evidence type="ECO:0000313" key="2">
    <source>
        <dbReference type="EMBL" id="MFC7315793.1"/>
    </source>
</evidence>
<dbReference type="Pfam" id="PF01978">
    <property type="entry name" value="TrmB"/>
    <property type="match status" value="1"/>
</dbReference>
<dbReference type="InterPro" id="IPR036388">
    <property type="entry name" value="WH-like_DNA-bd_sf"/>
</dbReference>
<dbReference type="InterPro" id="IPR036390">
    <property type="entry name" value="WH_DNA-bd_sf"/>
</dbReference>
<evidence type="ECO:0000313" key="3">
    <source>
        <dbReference type="Proteomes" id="UP001596547"/>
    </source>
</evidence>
<gene>
    <name evidence="2" type="ORF">ACFQPE_03155</name>
</gene>
<reference evidence="2 3" key="1">
    <citation type="journal article" date="2019" name="Int. J. Syst. Evol. Microbiol.">
        <title>The Global Catalogue of Microorganisms (GCM) 10K type strain sequencing project: providing services to taxonomists for standard genome sequencing and annotation.</title>
        <authorList>
            <consortium name="The Broad Institute Genomics Platform"/>
            <consortium name="The Broad Institute Genome Sequencing Center for Infectious Disease"/>
            <person name="Wu L."/>
            <person name="Ma J."/>
        </authorList>
    </citation>
    <scope>NUCLEOTIDE SEQUENCE [LARGE SCALE GENOMIC DNA]</scope>
    <source>
        <strain evidence="2 3">PSR21</strain>
    </source>
</reference>
<comment type="caution">
    <text evidence="2">The sequence shown here is derived from an EMBL/GenBank/DDBJ whole genome shotgun (WGS) entry which is preliminary data.</text>
</comment>
<name>A0ABD6A757_9EURY</name>
<dbReference type="RefSeq" id="WP_276305194.1">
    <property type="nucleotide sequence ID" value="NZ_CP119992.1"/>
</dbReference>
<dbReference type="SUPFAM" id="SSF46785">
    <property type="entry name" value="Winged helix' DNA-binding domain"/>
    <property type="match status" value="1"/>
</dbReference>
<sequence length="279" mass="31777">MSETDVFERLGLTEYERTALTELLSLGRTTAPNLAEAAGIPKARVYGVLDALADRGFVKVIPGRPKQYLPRPPEEILDRAEENQRQAYEEFVRDIEAEREAFLAEFGPRFERAGQEVTAAEELFYVVDVGEPSETETKRIYHEARERVRVLTKAFEYIETVEPAVADAVERGLDVRVLMLHPGNLSPPNRERQAELVEYIEREYPEIGIRFSLEALPFRGTLADPTMDYDDGTAILLVQADDVPNHLREAVITENGAFVAGLNRYFDLIWDHESSEYRE</sequence>
<dbReference type="Gene3D" id="1.10.10.10">
    <property type="entry name" value="Winged helix-like DNA-binding domain superfamily/Winged helix DNA-binding domain"/>
    <property type="match status" value="1"/>
</dbReference>
<dbReference type="SUPFAM" id="SSF51658">
    <property type="entry name" value="Xylose isomerase-like"/>
    <property type="match status" value="1"/>
</dbReference>
<dbReference type="PANTHER" id="PTHR34293:SF1">
    <property type="entry name" value="HTH-TYPE TRANSCRIPTIONAL REGULATOR TRMBL2"/>
    <property type="match status" value="1"/>
</dbReference>
<dbReference type="Proteomes" id="UP001596547">
    <property type="component" value="Unassembled WGS sequence"/>
</dbReference>
<feature type="domain" description="Transcription regulator TrmB N-terminal" evidence="1">
    <location>
        <begin position="9"/>
        <end position="74"/>
    </location>
</feature>
<dbReference type="GeneID" id="79314769"/>
<dbReference type="InterPro" id="IPR002831">
    <property type="entry name" value="Tscrpt_reg_TrmB_N"/>
</dbReference>
<dbReference type="InterPro" id="IPR051797">
    <property type="entry name" value="TrmB-like"/>
</dbReference>
<keyword evidence="3" id="KW-1185">Reference proteome</keyword>
<evidence type="ECO:0000259" key="1">
    <source>
        <dbReference type="Pfam" id="PF01978"/>
    </source>
</evidence>
<dbReference type="AlphaFoldDB" id="A0ABD6A757"/>